<comment type="caution">
    <text evidence="1">The sequence shown here is derived from an EMBL/GenBank/DDBJ whole genome shotgun (WGS) entry which is preliminary data.</text>
</comment>
<protein>
    <submittedName>
        <fullName evidence="1">Uncharacterized protein</fullName>
    </submittedName>
</protein>
<dbReference type="AlphaFoldDB" id="A0AAE1EIH0"/>
<accession>A0AAE1EIH0</accession>
<sequence>MSDGQGFRLILAAYLIRSPVSRRLPGQNPISILALQHHPNPPTTPPPPPSWILLFLPYLHPASYSTPSQNNHPGSHSTSSLNDLLGFYSTVQIYYLADFCTNITIHETQARLYHS</sequence>
<evidence type="ECO:0000313" key="1">
    <source>
        <dbReference type="EMBL" id="KAK3852000.1"/>
    </source>
</evidence>
<proteinExistence type="predicted"/>
<gene>
    <name evidence="1" type="ORF">Pcinc_041392</name>
</gene>
<reference evidence="1" key="1">
    <citation type="submission" date="2023-10" db="EMBL/GenBank/DDBJ databases">
        <title>Genome assemblies of two species of porcelain crab, Petrolisthes cinctipes and Petrolisthes manimaculis (Anomura: Porcellanidae).</title>
        <authorList>
            <person name="Angst P."/>
        </authorList>
    </citation>
    <scope>NUCLEOTIDE SEQUENCE</scope>
    <source>
        <strain evidence="1">PB745_01</strain>
        <tissue evidence="1">Gill</tissue>
    </source>
</reference>
<organism evidence="1 2">
    <name type="scientific">Petrolisthes cinctipes</name>
    <name type="common">Flat porcelain crab</name>
    <dbReference type="NCBI Taxonomy" id="88211"/>
    <lineage>
        <taxon>Eukaryota</taxon>
        <taxon>Metazoa</taxon>
        <taxon>Ecdysozoa</taxon>
        <taxon>Arthropoda</taxon>
        <taxon>Crustacea</taxon>
        <taxon>Multicrustacea</taxon>
        <taxon>Malacostraca</taxon>
        <taxon>Eumalacostraca</taxon>
        <taxon>Eucarida</taxon>
        <taxon>Decapoda</taxon>
        <taxon>Pleocyemata</taxon>
        <taxon>Anomura</taxon>
        <taxon>Galatheoidea</taxon>
        <taxon>Porcellanidae</taxon>
        <taxon>Petrolisthes</taxon>
    </lineage>
</organism>
<evidence type="ECO:0000313" key="2">
    <source>
        <dbReference type="Proteomes" id="UP001286313"/>
    </source>
</evidence>
<keyword evidence="2" id="KW-1185">Reference proteome</keyword>
<dbReference type="EMBL" id="JAWQEG010007627">
    <property type="protein sequence ID" value="KAK3852000.1"/>
    <property type="molecule type" value="Genomic_DNA"/>
</dbReference>
<dbReference type="Proteomes" id="UP001286313">
    <property type="component" value="Unassembled WGS sequence"/>
</dbReference>
<name>A0AAE1EIH0_PETCI</name>